<dbReference type="AlphaFoldDB" id="A0A4Z2FTV6"/>
<gene>
    <name evidence="1" type="ORF">EYF80_045132</name>
</gene>
<evidence type="ECO:0000313" key="2">
    <source>
        <dbReference type="Proteomes" id="UP000314294"/>
    </source>
</evidence>
<proteinExistence type="predicted"/>
<reference evidence="1 2" key="1">
    <citation type="submission" date="2019-03" db="EMBL/GenBank/DDBJ databases">
        <title>First draft genome of Liparis tanakae, snailfish: a comprehensive survey of snailfish specific genes.</title>
        <authorList>
            <person name="Kim W."/>
            <person name="Song I."/>
            <person name="Jeong J.-H."/>
            <person name="Kim D."/>
            <person name="Kim S."/>
            <person name="Ryu S."/>
            <person name="Song J.Y."/>
            <person name="Lee S.K."/>
        </authorList>
    </citation>
    <scope>NUCLEOTIDE SEQUENCE [LARGE SCALE GENOMIC DNA]</scope>
    <source>
        <tissue evidence="1">Muscle</tissue>
    </source>
</reference>
<sequence>MPGALGLVAPGAGSLRLHERLGLHLGPVTTSSSSSSSTTPHHIGVGLVALGIQLEDQGRPRGLDARVGHIRARRIQRGGGGGRGVWETRPDGPLVRHVVVVAQRRRLVGVRRLVSGALLVLFGDDDERLFARIPLGPLHHVDQAVGGGLHVQRPLEDTRGVSPKRELGAPTDVHVVAQDEAPSVDQRDLSPGQEDVGVLLGGGQGKARLKHAENIIVTDSVGGGIDAGVPDSTETLVLPAANLIQPTVQFHLQEDSYQSTT</sequence>
<dbReference type="EMBL" id="SRLO01000890">
    <property type="protein sequence ID" value="TNN44656.1"/>
    <property type="molecule type" value="Genomic_DNA"/>
</dbReference>
<name>A0A4Z2FTV6_9TELE</name>
<protein>
    <submittedName>
        <fullName evidence="1">Uncharacterized protein</fullName>
    </submittedName>
</protein>
<comment type="caution">
    <text evidence="1">The sequence shown here is derived from an EMBL/GenBank/DDBJ whole genome shotgun (WGS) entry which is preliminary data.</text>
</comment>
<organism evidence="1 2">
    <name type="scientific">Liparis tanakae</name>
    <name type="common">Tanaka's snailfish</name>
    <dbReference type="NCBI Taxonomy" id="230148"/>
    <lineage>
        <taxon>Eukaryota</taxon>
        <taxon>Metazoa</taxon>
        <taxon>Chordata</taxon>
        <taxon>Craniata</taxon>
        <taxon>Vertebrata</taxon>
        <taxon>Euteleostomi</taxon>
        <taxon>Actinopterygii</taxon>
        <taxon>Neopterygii</taxon>
        <taxon>Teleostei</taxon>
        <taxon>Neoteleostei</taxon>
        <taxon>Acanthomorphata</taxon>
        <taxon>Eupercaria</taxon>
        <taxon>Perciformes</taxon>
        <taxon>Cottioidei</taxon>
        <taxon>Cottales</taxon>
        <taxon>Liparidae</taxon>
        <taxon>Liparis</taxon>
    </lineage>
</organism>
<dbReference type="Proteomes" id="UP000314294">
    <property type="component" value="Unassembled WGS sequence"/>
</dbReference>
<evidence type="ECO:0000313" key="1">
    <source>
        <dbReference type="EMBL" id="TNN44656.1"/>
    </source>
</evidence>
<accession>A0A4Z2FTV6</accession>
<keyword evidence="2" id="KW-1185">Reference proteome</keyword>